<evidence type="ECO:0000313" key="1">
    <source>
        <dbReference type="EMBL" id="ETR66963.1"/>
    </source>
</evidence>
<organism evidence="1 2">
    <name type="scientific">Candidatus Magnetoglobus multicellularis str. Araruama</name>
    <dbReference type="NCBI Taxonomy" id="890399"/>
    <lineage>
        <taxon>Bacteria</taxon>
        <taxon>Pseudomonadati</taxon>
        <taxon>Thermodesulfobacteriota</taxon>
        <taxon>Desulfobacteria</taxon>
        <taxon>Desulfobacterales</taxon>
        <taxon>Desulfobacteraceae</taxon>
        <taxon>Candidatus Magnetoglobus</taxon>
    </lineage>
</organism>
<dbReference type="EMBL" id="ATBP01001638">
    <property type="protein sequence ID" value="ETR66963.1"/>
    <property type="molecule type" value="Genomic_DNA"/>
</dbReference>
<protein>
    <submittedName>
        <fullName evidence="1">Uncharacterized protein</fullName>
    </submittedName>
</protein>
<proteinExistence type="predicted"/>
<sequence>MKRHYLLQSFVLAILITNTLYASTYEYSFCYGNSASQSTYGDGTWGSILEIIVWINTNNTVTAKIQKKMDQVFQAAVICICRG</sequence>
<evidence type="ECO:0000313" key="2">
    <source>
        <dbReference type="Proteomes" id="UP000189670"/>
    </source>
</evidence>
<reference evidence="2" key="1">
    <citation type="submission" date="2012-11" db="EMBL/GenBank/DDBJ databases">
        <authorList>
            <person name="Lucero-Rivera Y.E."/>
            <person name="Tovar-Ramirez D."/>
        </authorList>
    </citation>
    <scope>NUCLEOTIDE SEQUENCE [LARGE SCALE GENOMIC DNA]</scope>
    <source>
        <strain evidence="2">Araruama</strain>
    </source>
</reference>
<accession>A0A1V1NWM7</accession>
<gene>
    <name evidence="1" type="ORF">OMM_12129</name>
</gene>
<dbReference type="AlphaFoldDB" id="A0A1V1NWM7"/>
<name>A0A1V1NWM7_9BACT</name>
<comment type="caution">
    <text evidence="1">The sequence shown here is derived from an EMBL/GenBank/DDBJ whole genome shotgun (WGS) entry which is preliminary data.</text>
</comment>
<dbReference type="Proteomes" id="UP000189670">
    <property type="component" value="Unassembled WGS sequence"/>
</dbReference>